<evidence type="ECO:0000313" key="9">
    <source>
        <dbReference type="EMBL" id="CAI8925474.1"/>
    </source>
</evidence>
<reference evidence="9 10" key="1">
    <citation type="submission" date="2023-03" db="EMBL/GenBank/DDBJ databases">
        <authorList>
            <person name="Pearce D."/>
        </authorList>
    </citation>
    <scope>NUCLEOTIDE SEQUENCE [LARGE SCALE GENOMIC DNA]</scope>
    <source>
        <strain evidence="9">Msz</strain>
    </source>
</reference>
<keyword evidence="10" id="KW-1185">Reference proteome</keyword>
<dbReference type="InterPro" id="IPR020843">
    <property type="entry name" value="ER"/>
</dbReference>
<dbReference type="InterPro" id="IPR002328">
    <property type="entry name" value="ADH_Zn_CS"/>
</dbReference>
<evidence type="ECO:0000313" key="10">
    <source>
        <dbReference type="Proteomes" id="UP001162030"/>
    </source>
</evidence>
<evidence type="ECO:0000256" key="7">
    <source>
        <dbReference type="SAM" id="Phobius"/>
    </source>
</evidence>
<dbReference type="PANTHER" id="PTHR43350:SF19">
    <property type="entry name" value="D-GULOSIDE 3-DEHYDROGENASE"/>
    <property type="match status" value="1"/>
</dbReference>
<dbReference type="RefSeq" id="WP_202901085.1">
    <property type="nucleotide sequence ID" value="NZ_OX458333.1"/>
</dbReference>
<keyword evidence="3 6" id="KW-0479">Metal-binding</keyword>
<dbReference type="InterPro" id="IPR013154">
    <property type="entry name" value="ADH-like_N"/>
</dbReference>
<feature type="transmembrane region" description="Helical" evidence="7">
    <location>
        <begin position="155"/>
        <end position="180"/>
    </location>
</feature>
<dbReference type="Gene3D" id="3.40.50.720">
    <property type="entry name" value="NAD(P)-binding Rossmann-like Domain"/>
    <property type="match status" value="1"/>
</dbReference>
<comment type="cofactor">
    <cofactor evidence="1 6">
        <name>Zn(2+)</name>
        <dbReference type="ChEBI" id="CHEBI:29105"/>
    </cofactor>
</comment>
<dbReference type="InterPro" id="IPR036291">
    <property type="entry name" value="NAD(P)-bd_dom_sf"/>
</dbReference>
<gene>
    <name evidence="9" type="ORF">MSZNOR_3927</name>
</gene>
<evidence type="ECO:0000256" key="6">
    <source>
        <dbReference type="RuleBase" id="RU361277"/>
    </source>
</evidence>
<dbReference type="PANTHER" id="PTHR43350">
    <property type="entry name" value="NAD-DEPENDENT ALCOHOL DEHYDROGENASE"/>
    <property type="match status" value="1"/>
</dbReference>
<sequence length="335" mass="36015">MAPATELTCVRKTADPVRCMAAVFNGPRDIRVTLVTVPPPGPGQVRVKLEGCGVCASNLPVWEGRPWFDYPFPPGAPGHEGWGRVEAVGEDVDYPAIGTRVAILSDRAYAQYELVDRHAAIPLPPALDGWFFPGEPLACAMNVFQRSGIRPGETVAVVGVGFMGALLVGLATAAGARVVALSRRPYSLDIARRQGAAETLDVGNFQAALDRVKALTDGAGCDCVIEAAGEQCTLDLASELTRVRGRLVIAGYHQDGSRTVNMQLWNWRGLDVINAHERDPKRYAEGLYAAIEAASTGRFDPSPLLTHRFSLTELPRAFDLMGSRPEGFLKAVVLP</sequence>
<dbReference type="Pfam" id="PF08240">
    <property type="entry name" value="ADH_N"/>
    <property type="match status" value="1"/>
</dbReference>
<dbReference type="CDD" id="cd08269">
    <property type="entry name" value="Zn_ADH9"/>
    <property type="match status" value="1"/>
</dbReference>
<dbReference type="Gene3D" id="3.90.180.10">
    <property type="entry name" value="Medium-chain alcohol dehydrogenases, catalytic domain"/>
    <property type="match status" value="2"/>
</dbReference>
<dbReference type="SUPFAM" id="SSF51735">
    <property type="entry name" value="NAD(P)-binding Rossmann-fold domains"/>
    <property type="match status" value="1"/>
</dbReference>
<feature type="domain" description="Enoyl reductase (ER)" evidence="8">
    <location>
        <begin position="26"/>
        <end position="333"/>
    </location>
</feature>
<dbReference type="Proteomes" id="UP001162030">
    <property type="component" value="Chromosome"/>
</dbReference>
<dbReference type="InterPro" id="IPR013149">
    <property type="entry name" value="ADH-like_C"/>
</dbReference>
<evidence type="ECO:0000256" key="5">
    <source>
        <dbReference type="ARBA" id="ARBA00023002"/>
    </source>
</evidence>
<keyword evidence="7" id="KW-1133">Transmembrane helix</keyword>
<dbReference type="PROSITE" id="PS00059">
    <property type="entry name" value="ADH_ZINC"/>
    <property type="match status" value="1"/>
</dbReference>
<dbReference type="SUPFAM" id="SSF50129">
    <property type="entry name" value="GroES-like"/>
    <property type="match status" value="1"/>
</dbReference>
<evidence type="ECO:0000256" key="1">
    <source>
        <dbReference type="ARBA" id="ARBA00001947"/>
    </source>
</evidence>
<keyword evidence="5" id="KW-0560">Oxidoreductase</keyword>
<dbReference type="SMART" id="SM00829">
    <property type="entry name" value="PKS_ER"/>
    <property type="match status" value="1"/>
</dbReference>
<evidence type="ECO:0000256" key="3">
    <source>
        <dbReference type="ARBA" id="ARBA00022723"/>
    </source>
</evidence>
<name>A0ABM9I6P7_9GAMM</name>
<organism evidence="9 10">
    <name type="scientific">Methylocaldum szegediense</name>
    <dbReference type="NCBI Taxonomy" id="73780"/>
    <lineage>
        <taxon>Bacteria</taxon>
        <taxon>Pseudomonadati</taxon>
        <taxon>Pseudomonadota</taxon>
        <taxon>Gammaproteobacteria</taxon>
        <taxon>Methylococcales</taxon>
        <taxon>Methylococcaceae</taxon>
        <taxon>Methylocaldum</taxon>
    </lineage>
</organism>
<evidence type="ECO:0000256" key="4">
    <source>
        <dbReference type="ARBA" id="ARBA00022833"/>
    </source>
</evidence>
<proteinExistence type="inferred from homology"/>
<keyword evidence="7" id="KW-0812">Transmembrane</keyword>
<dbReference type="InterPro" id="IPR011032">
    <property type="entry name" value="GroES-like_sf"/>
</dbReference>
<evidence type="ECO:0000259" key="8">
    <source>
        <dbReference type="SMART" id="SM00829"/>
    </source>
</evidence>
<dbReference type="Pfam" id="PF00107">
    <property type="entry name" value="ADH_zinc_N"/>
    <property type="match status" value="1"/>
</dbReference>
<dbReference type="EMBL" id="OX458333">
    <property type="protein sequence ID" value="CAI8925474.1"/>
    <property type="molecule type" value="Genomic_DNA"/>
</dbReference>
<comment type="similarity">
    <text evidence="2 6">Belongs to the zinc-containing alcohol dehydrogenase family.</text>
</comment>
<keyword evidence="7" id="KW-0472">Membrane</keyword>
<evidence type="ECO:0000256" key="2">
    <source>
        <dbReference type="ARBA" id="ARBA00008072"/>
    </source>
</evidence>
<keyword evidence="4 6" id="KW-0862">Zinc</keyword>
<protein>
    <submittedName>
        <fullName evidence="9">Threonine dehydrogenase-like Zn-dependent dehydrogenase</fullName>
    </submittedName>
</protein>
<accession>A0ABM9I6P7</accession>